<evidence type="ECO:0000313" key="5">
    <source>
        <dbReference type="Proteomes" id="UP000605013"/>
    </source>
</evidence>
<comment type="caution">
    <text evidence="4">The sequence shown here is derived from an EMBL/GenBank/DDBJ whole genome shotgun (WGS) entry which is preliminary data.</text>
</comment>
<dbReference type="SUPFAM" id="SSF51556">
    <property type="entry name" value="Metallo-dependent hydrolases"/>
    <property type="match status" value="1"/>
</dbReference>
<proteinExistence type="predicted"/>
<dbReference type="EMBL" id="JAEMEF010000006">
    <property type="protein sequence ID" value="MBL7559964.1"/>
    <property type="molecule type" value="Genomic_DNA"/>
</dbReference>
<feature type="signal peptide" evidence="1">
    <location>
        <begin position="1"/>
        <end position="20"/>
    </location>
</feature>
<dbReference type="Pfam" id="PF12680">
    <property type="entry name" value="SnoaL_2"/>
    <property type="match status" value="1"/>
</dbReference>
<feature type="domain" description="Amidohydrolase-related" evidence="2">
    <location>
        <begin position="74"/>
        <end position="461"/>
    </location>
</feature>
<evidence type="ECO:0000259" key="3">
    <source>
        <dbReference type="Pfam" id="PF12680"/>
    </source>
</evidence>
<gene>
    <name evidence="4" type="ORF">JAO71_09135</name>
</gene>
<dbReference type="SUPFAM" id="SSF51338">
    <property type="entry name" value="Composite domain of metallo-dependent hydrolases"/>
    <property type="match status" value="1"/>
</dbReference>
<dbReference type="InterPro" id="IPR032466">
    <property type="entry name" value="Metal_Hydrolase"/>
</dbReference>
<dbReference type="Gene3D" id="3.10.450.50">
    <property type="match status" value="1"/>
</dbReference>
<reference evidence="4 5" key="1">
    <citation type="submission" date="2020-12" db="EMBL/GenBank/DDBJ databases">
        <title>Olleya sediminilitoris sp. nov., isolated from a tidal flat.</title>
        <authorList>
            <person name="Park S."/>
            <person name="Yoon J.-H."/>
        </authorList>
    </citation>
    <scope>NUCLEOTIDE SEQUENCE [LARGE SCALE GENOMIC DNA]</scope>
    <source>
        <strain evidence="4 5">YSTF-M6</strain>
    </source>
</reference>
<dbReference type="Pfam" id="PF01979">
    <property type="entry name" value="Amidohydro_1"/>
    <property type="match status" value="1"/>
</dbReference>
<feature type="chain" id="PRO_5047289668" evidence="1">
    <location>
        <begin position="21"/>
        <end position="579"/>
    </location>
</feature>
<dbReference type="RefSeq" id="WP_116822499.1">
    <property type="nucleotide sequence ID" value="NZ_JAEMEF010000006.1"/>
</dbReference>
<evidence type="ECO:0000259" key="2">
    <source>
        <dbReference type="Pfam" id="PF01979"/>
    </source>
</evidence>
<dbReference type="Gene3D" id="2.30.40.10">
    <property type="entry name" value="Urease, subunit C, domain 1"/>
    <property type="match status" value="1"/>
</dbReference>
<organism evidence="4 5">
    <name type="scientific">Olleya sediminilitoris</name>
    <dbReference type="NCBI Taxonomy" id="2795739"/>
    <lineage>
        <taxon>Bacteria</taxon>
        <taxon>Pseudomonadati</taxon>
        <taxon>Bacteroidota</taxon>
        <taxon>Flavobacteriia</taxon>
        <taxon>Flavobacteriales</taxon>
        <taxon>Flavobacteriaceae</taxon>
    </lineage>
</organism>
<dbReference type="PANTHER" id="PTHR43135">
    <property type="entry name" value="ALPHA-D-RIBOSE 1-METHYLPHOSPHONATE 5-TRIPHOSPHATE DIPHOSPHATASE"/>
    <property type="match status" value="1"/>
</dbReference>
<dbReference type="InterPro" id="IPR011059">
    <property type="entry name" value="Metal-dep_hydrolase_composite"/>
</dbReference>
<evidence type="ECO:0000313" key="4">
    <source>
        <dbReference type="EMBL" id="MBL7559964.1"/>
    </source>
</evidence>
<dbReference type="InterPro" id="IPR032710">
    <property type="entry name" value="NTF2-like_dom_sf"/>
</dbReference>
<dbReference type="Proteomes" id="UP000605013">
    <property type="component" value="Unassembled WGS sequence"/>
</dbReference>
<dbReference type="InterPro" id="IPR037401">
    <property type="entry name" value="SnoaL-like"/>
</dbReference>
<feature type="domain" description="SnoaL-like" evidence="3">
    <location>
        <begin position="479"/>
        <end position="574"/>
    </location>
</feature>
<sequence>MKNRHLLPLFLLLFSNFLFAQTFITNVTIVDVEKQKLLSNQTVIITDNLISNIQKSNKIKVPENATIIDGSDKYLLPGLIDAHIHFFQNGGLYTRPDAIDLRKFKDYEQDITYAKTDMEAKLRRYLQNGITTVIDVGANYNFLKQRNDFTDKPFSPSIFITGPLLTTYEPKVYEGLGEDEPFTLTQTIEDGVNGVKEQLRYKPDFIKIWFIAGTDGLSLEESARKNLPIIKAIINEAHKNNLKVAVHATQRFTAQLAVENGADFLVHSVDDEILKDDFIQLMKKNKTTLCPTLIVHSGYLNTFGQKLNMGNYELQKADSYQLGSLLDLKHLPDTTLVKKYKNYANSPQSIASLKKADSISLVNLKILSDAGVSITTGTDAGNIGTLHASSYLQELQAMQKSGMSNWKIIQASTINGAKVFDKESEFGTVNIGKKANLILLDGDPIENIKNVTKINTIFNKGVIFKPDELIQDSPADLAQRQLNAYNFRNIDAFLEPYADDVEIYSYPDKLLYRGKEKMRKQYSEMFDKTPNLHCELKERIVQGNIVIDKERVRFRNDIIEAVAIYHIENDKIKKVYFIH</sequence>
<dbReference type="Gene3D" id="3.20.20.140">
    <property type="entry name" value="Metal-dependent hydrolases"/>
    <property type="match status" value="1"/>
</dbReference>
<dbReference type="PANTHER" id="PTHR43135:SF3">
    <property type="entry name" value="ALPHA-D-RIBOSE 1-METHYLPHOSPHONATE 5-TRIPHOSPHATE DIPHOSPHATASE"/>
    <property type="match status" value="1"/>
</dbReference>
<dbReference type="InterPro" id="IPR051781">
    <property type="entry name" value="Metallo-dep_Hydrolase"/>
</dbReference>
<keyword evidence="1" id="KW-0732">Signal</keyword>
<dbReference type="InterPro" id="IPR006680">
    <property type="entry name" value="Amidohydro-rel"/>
</dbReference>
<evidence type="ECO:0000256" key="1">
    <source>
        <dbReference type="SAM" id="SignalP"/>
    </source>
</evidence>
<protein>
    <submittedName>
        <fullName evidence="4">Amidohydrolase family protein</fullName>
    </submittedName>
</protein>
<dbReference type="SUPFAM" id="SSF54427">
    <property type="entry name" value="NTF2-like"/>
    <property type="match status" value="1"/>
</dbReference>
<keyword evidence="5" id="KW-1185">Reference proteome</keyword>
<name>A0ABS1WLH8_9FLAO</name>
<accession>A0ABS1WLH8</accession>